<dbReference type="EMBL" id="JAESWB010000165">
    <property type="protein sequence ID" value="MBL4952325.1"/>
    <property type="molecule type" value="Genomic_DNA"/>
</dbReference>
<evidence type="ECO:0000256" key="3">
    <source>
        <dbReference type="ARBA" id="ARBA00023002"/>
    </source>
</evidence>
<dbReference type="Proteomes" id="UP000623967">
    <property type="component" value="Unassembled WGS sequence"/>
</dbReference>
<dbReference type="InterPro" id="IPR006367">
    <property type="entry name" value="Sirohaem_synthase_N"/>
</dbReference>
<dbReference type="Pfam" id="PF14824">
    <property type="entry name" value="Sirohm_synth_M"/>
    <property type="match status" value="1"/>
</dbReference>
<keyword evidence="5" id="KW-0627">Porphyrin biosynthesis</keyword>
<dbReference type="SUPFAM" id="SSF75615">
    <property type="entry name" value="Siroheme synthase middle domains-like"/>
    <property type="match status" value="1"/>
</dbReference>
<evidence type="ECO:0000256" key="2">
    <source>
        <dbReference type="ARBA" id="ARBA00012400"/>
    </source>
</evidence>
<keyword evidence="3" id="KW-0560">Oxidoreductase</keyword>
<reference evidence="8 9" key="1">
    <citation type="submission" date="2021-01" db="EMBL/GenBank/DDBJ databases">
        <title>Genome public.</title>
        <authorList>
            <person name="Liu C."/>
            <person name="Sun Q."/>
        </authorList>
    </citation>
    <scope>NUCLEOTIDE SEQUENCE [LARGE SCALE GENOMIC DNA]</scope>
    <source>
        <strain evidence="8 9">YIM B02564</strain>
    </source>
</reference>
<gene>
    <name evidence="8" type="ORF">JK635_08900</name>
</gene>
<dbReference type="Gene3D" id="3.40.50.720">
    <property type="entry name" value="NAD(P)-binding Rossmann-like Domain"/>
    <property type="match status" value="1"/>
</dbReference>
<comment type="pathway">
    <text evidence="1">Porphyrin-containing compound metabolism; siroheme biosynthesis; sirohydrochlorin from precorrin-2: step 1/1.</text>
</comment>
<evidence type="ECO:0000313" key="8">
    <source>
        <dbReference type="EMBL" id="MBL4952325.1"/>
    </source>
</evidence>
<dbReference type="InterPro" id="IPR028161">
    <property type="entry name" value="Met8-like"/>
</dbReference>
<comment type="catalytic activity">
    <reaction evidence="6">
        <text>precorrin-2 + NAD(+) = sirohydrochlorin + NADH + 2 H(+)</text>
        <dbReference type="Rhea" id="RHEA:15613"/>
        <dbReference type="ChEBI" id="CHEBI:15378"/>
        <dbReference type="ChEBI" id="CHEBI:57540"/>
        <dbReference type="ChEBI" id="CHEBI:57945"/>
        <dbReference type="ChEBI" id="CHEBI:58351"/>
        <dbReference type="ChEBI" id="CHEBI:58827"/>
        <dbReference type="EC" id="1.3.1.76"/>
    </reaction>
</comment>
<proteinExistence type="predicted"/>
<sequence length="205" mass="23519">MLPLFINLTKKKIVIAGGGKIAARKARNLEAEEPEITFIAPDFCNDVLILSEEKGYTLIHREAKPTDFSDAFFVILATNDPKINRILSKQLSPNQLVCVVDPAEEGNVIFPSTLRRGQLQIAVTTNGASPKLTRKIKLDLEQQFDRSWETYIRFLSQCRSKLKKMAIPFEQKNELLEEVLNDRYRTEEPLRNEMLRRIQSLEKTS</sequence>
<dbReference type="Pfam" id="PF13241">
    <property type="entry name" value="NAD_binding_7"/>
    <property type="match status" value="1"/>
</dbReference>
<dbReference type="Pfam" id="PF22440">
    <property type="entry name" value="SirC_C"/>
    <property type="match status" value="1"/>
</dbReference>
<evidence type="ECO:0000256" key="5">
    <source>
        <dbReference type="ARBA" id="ARBA00023244"/>
    </source>
</evidence>
<dbReference type="InterPro" id="IPR028281">
    <property type="entry name" value="Sirohaem_synthase_central"/>
</dbReference>
<feature type="domain" description="Siroheme synthase central" evidence="7">
    <location>
        <begin position="116"/>
        <end position="143"/>
    </location>
</feature>
<dbReference type="InterPro" id="IPR036291">
    <property type="entry name" value="NAD(P)-bd_dom_sf"/>
</dbReference>
<dbReference type="PANTHER" id="PTHR35330">
    <property type="entry name" value="SIROHEME BIOSYNTHESIS PROTEIN MET8"/>
    <property type="match status" value="1"/>
</dbReference>
<keyword evidence="4" id="KW-0520">NAD</keyword>
<evidence type="ECO:0000256" key="4">
    <source>
        <dbReference type="ARBA" id="ARBA00023027"/>
    </source>
</evidence>
<dbReference type="SUPFAM" id="SSF51735">
    <property type="entry name" value="NAD(P)-binding Rossmann-fold domains"/>
    <property type="match status" value="1"/>
</dbReference>
<dbReference type="PANTHER" id="PTHR35330:SF1">
    <property type="entry name" value="SIROHEME BIOSYNTHESIS PROTEIN MET8"/>
    <property type="match status" value="1"/>
</dbReference>
<evidence type="ECO:0000313" key="9">
    <source>
        <dbReference type="Proteomes" id="UP000623967"/>
    </source>
</evidence>
<evidence type="ECO:0000259" key="7">
    <source>
        <dbReference type="Pfam" id="PF14824"/>
    </source>
</evidence>
<protein>
    <recommendedName>
        <fullName evidence="2">precorrin-2 dehydrogenase</fullName>
        <ecNumber evidence="2">1.3.1.76</ecNumber>
    </recommendedName>
</protein>
<name>A0ABS1TLX6_9BACI</name>
<evidence type="ECO:0000256" key="1">
    <source>
        <dbReference type="ARBA" id="ARBA00005010"/>
    </source>
</evidence>
<evidence type="ECO:0000256" key="6">
    <source>
        <dbReference type="ARBA" id="ARBA00047561"/>
    </source>
</evidence>
<accession>A0ABS1TLX6</accession>
<dbReference type="RefSeq" id="WP_202653590.1">
    <property type="nucleotide sequence ID" value="NZ_JAESWB010000165.1"/>
</dbReference>
<dbReference type="NCBIfam" id="TIGR01470">
    <property type="entry name" value="cysG_Nterm"/>
    <property type="match status" value="1"/>
</dbReference>
<dbReference type="InterPro" id="IPR042518">
    <property type="entry name" value="SirC_C"/>
</dbReference>
<keyword evidence="9" id="KW-1185">Reference proteome</keyword>
<organism evidence="8 9">
    <name type="scientific">Neobacillus paridis</name>
    <dbReference type="NCBI Taxonomy" id="2803862"/>
    <lineage>
        <taxon>Bacteria</taxon>
        <taxon>Bacillati</taxon>
        <taxon>Bacillota</taxon>
        <taxon>Bacilli</taxon>
        <taxon>Bacillales</taxon>
        <taxon>Bacillaceae</taxon>
        <taxon>Neobacillus</taxon>
    </lineage>
</organism>
<dbReference type="EC" id="1.3.1.76" evidence="2"/>
<dbReference type="Gene3D" id="1.10.8.610">
    <property type="entry name" value="SirC, precorrin-2 dehydrogenase, C-terminal helical domain-like"/>
    <property type="match status" value="1"/>
</dbReference>
<comment type="caution">
    <text evidence="8">The sequence shown here is derived from an EMBL/GenBank/DDBJ whole genome shotgun (WGS) entry which is preliminary data.</text>
</comment>